<name>A0A1C6URD6_9ACTN</name>
<dbReference type="EMBL" id="FMHZ01000002">
    <property type="protein sequence ID" value="SCL56369.1"/>
    <property type="molecule type" value="Genomic_DNA"/>
</dbReference>
<accession>A0A1C6URD6</accession>
<keyword evidence="3" id="KW-1185">Reference proteome</keyword>
<dbReference type="PANTHER" id="PTHR43194">
    <property type="entry name" value="HYDROLASE ALPHA/BETA FOLD FAMILY"/>
    <property type="match status" value="1"/>
</dbReference>
<organism evidence="2 3">
    <name type="scientific">Micromonospora citrea</name>
    <dbReference type="NCBI Taxonomy" id="47855"/>
    <lineage>
        <taxon>Bacteria</taxon>
        <taxon>Bacillati</taxon>
        <taxon>Actinomycetota</taxon>
        <taxon>Actinomycetes</taxon>
        <taxon>Micromonosporales</taxon>
        <taxon>Micromonosporaceae</taxon>
        <taxon>Micromonospora</taxon>
    </lineage>
</organism>
<dbReference type="InterPro" id="IPR050228">
    <property type="entry name" value="Carboxylesterase_BioH"/>
</dbReference>
<feature type="domain" description="AB hydrolase-1" evidence="1">
    <location>
        <begin position="30"/>
        <end position="148"/>
    </location>
</feature>
<proteinExistence type="predicted"/>
<dbReference type="GO" id="GO:0003824">
    <property type="term" value="F:catalytic activity"/>
    <property type="evidence" value="ECO:0007669"/>
    <property type="project" value="UniProtKB-ARBA"/>
</dbReference>
<dbReference type="PRINTS" id="PR00111">
    <property type="entry name" value="ABHYDROLASE"/>
</dbReference>
<dbReference type="RefSeq" id="WP_091098518.1">
    <property type="nucleotide sequence ID" value="NZ_FMHZ01000002.1"/>
</dbReference>
<dbReference type="Gene3D" id="3.40.50.1820">
    <property type="entry name" value="alpha/beta hydrolase"/>
    <property type="match status" value="2"/>
</dbReference>
<evidence type="ECO:0000313" key="3">
    <source>
        <dbReference type="Proteomes" id="UP000199001"/>
    </source>
</evidence>
<dbReference type="STRING" id="47855.GA0070606_2597"/>
<dbReference type="Pfam" id="PF12697">
    <property type="entry name" value="Abhydrolase_6"/>
    <property type="match status" value="1"/>
</dbReference>
<evidence type="ECO:0000313" key="2">
    <source>
        <dbReference type="EMBL" id="SCL56369.1"/>
    </source>
</evidence>
<dbReference type="SUPFAM" id="SSF53474">
    <property type="entry name" value="alpha/beta-Hydrolases"/>
    <property type="match status" value="1"/>
</dbReference>
<dbReference type="InterPro" id="IPR000073">
    <property type="entry name" value="AB_hydrolase_1"/>
</dbReference>
<dbReference type="OrthoDB" id="63519at2"/>
<dbReference type="AlphaFoldDB" id="A0A1C6URD6"/>
<gene>
    <name evidence="2" type="ORF">GA0070606_2597</name>
</gene>
<dbReference type="PANTHER" id="PTHR43194:SF2">
    <property type="entry name" value="PEROXISOMAL MEMBRANE PROTEIN LPX1"/>
    <property type="match status" value="1"/>
</dbReference>
<reference evidence="3" key="1">
    <citation type="submission" date="2016-06" db="EMBL/GenBank/DDBJ databases">
        <authorList>
            <person name="Varghese N."/>
            <person name="Submissions Spin"/>
        </authorList>
    </citation>
    <scope>NUCLEOTIDE SEQUENCE [LARGE SCALE GENOMIC DNA]</scope>
    <source>
        <strain evidence="3">DSM 43903</strain>
    </source>
</reference>
<protein>
    <submittedName>
        <fullName evidence="2">Pimeloyl-ACP methyl ester carboxylesterase</fullName>
    </submittedName>
</protein>
<evidence type="ECO:0000259" key="1">
    <source>
        <dbReference type="Pfam" id="PF12697"/>
    </source>
</evidence>
<sequence>MPELIDITVGDLHFSLRVWQAVDKYKTPAVLLHATGKTASDWDVIASGLCTERTVYAVDLRGHGASDWPGTYSLKLFAQDVIGILDQLDIGAVDLVGHSLGGLVACRVAAEWQGHVHKLVLEDIGYPHPRPPGLPDRPAGDLPFDWHMVEQVRPEIDDPDPGWADIVARITAPTLLIGGGAASHVPQEHVAELSDRLADARLTTIAAGHLVHETVPDEYLRTLIAFLTQ</sequence>
<dbReference type="Proteomes" id="UP000199001">
    <property type="component" value="Unassembled WGS sequence"/>
</dbReference>
<dbReference type="InterPro" id="IPR029058">
    <property type="entry name" value="AB_hydrolase_fold"/>
</dbReference>